<evidence type="ECO:0000256" key="7">
    <source>
        <dbReference type="ARBA" id="ARBA00022857"/>
    </source>
</evidence>
<dbReference type="Pfam" id="PF08546">
    <property type="entry name" value="ApbA_C"/>
    <property type="match status" value="1"/>
</dbReference>
<evidence type="ECO:0000256" key="9">
    <source>
        <dbReference type="ARBA" id="ARBA00032024"/>
    </source>
</evidence>
<name>A0A975NTW3_9BRAD</name>
<dbReference type="Pfam" id="PF02558">
    <property type="entry name" value="ApbA"/>
    <property type="match status" value="1"/>
</dbReference>
<dbReference type="Gene3D" id="3.40.50.720">
    <property type="entry name" value="NAD(P)-binding Rossmann-like Domain"/>
    <property type="match status" value="1"/>
</dbReference>
<evidence type="ECO:0000256" key="5">
    <source>
        <dbReference type="ARBA" id="ARBA00019465"/>
    </source>
</evidence>
<dbReference type="EC" id="1.1.1.169" evidence="4"/>
<dbReference type="InterPro" id="IPR051402">
    <property type="entry name" value="KPR-Related"/>
</dbReference>
<dbReference type="InterPro" id="IPR003710">
    <property type="entry name" value="ApbA"/>
</dbReference>
<dbReference type="NCBIfam" id="TIGR00745">
    <property type="entry name" value="apbA_panE"/>
    <property type="match status" value="1"/>
</dbReference>
<comment type="pathway">
    <text evidence="2">Cofactor biosynthesis; (R)-pantothenate biosynthesis; (R)-pantoate from 3-methyl-2-oxobutanoate: step 2/2.</text>
</comment>
<feature type="domain" description="Ketopantoate reductase N-terminal" evidence="11">
    <location>
        <begin position="41"/>
        <end position="209"/>
    </location>
</feature>
<accession>A0A975NTW3</accession>
<reference evidence="13" key="1">
    <citation type="submission" date="2021-06" db="EMBL/GenBank/DDBJ databases">
        <title>Bradyrhizobium sp. S2-11-2 Genome sequencing.</title>
        <authorList>
            <person name="Jin L."/>
        </authorList>
    </citation>
    <scope>NUCLEOTIDE SEQUENCE</scope>
    <source>
        <strain evidence="13">S2-11-2</strain>
    </source>
</reference>
<evidence type="ECO:0000256" key="8">
    <source>
        <dbReference type="ARBA" id="ARBA00023002"/>
    </source>
</evidence>
<gene>
    <name evidence="13" type="ORF">KMZ68_15205</name>
</gene>
<evidence type="ECO:0000256" key="6">
    <source>
        <dbReference type="ARBA" id="ARBA00022655"/>
    </source>
</evidence>
<dbReference type="KEGG" id="bsei:KMZ68_15205"/>
<evidence type="ECO:0000256" key="1">
    <source>
        <dbReference type="ARBA" id="ARBA00002919"/>
    </source>
</evidence>
<dbReference type="NCBIfam" id="NF005089">
    <property type="entry name" value="PRK06522.1-4"/>
    <property type="match status" value="1"/>
</dbReference>
<evidence type="ECO:0000256" key="10">
    <source>
        <dbReference type="ARBA" id="ARBA00048793"/>
    </source>
</evidence>
<dbReference type="Gene3D" id="1.10.1040.10">
    <property type="entry name" value="N-(1-d-carboxylethyl)-l-norvaline Dehydrogenase, domain 2"/>
    <property type="match status" value="1"/>
</dbReference>
<dbReference type="AlphaFoldDB" id="A0A975NTW3"/>
<dbReference type="PANTHER" id="PTHR21708:SF45">
    <property type="entry name" value="2-DEHYDROPANTOATE 2-REDUCTASE"/>
    <property type="match status" value="1"/>
</dbReference>
<dbReference type="FunFam" id="1.10.1040.10:FF:000017">
    <property type="entry name" value="2-dehydropantoate 2-reductase"/>
    <property type="match status" value="1"/>
</dbReference>
<dbReference type="FunFam" id="3.40.50.720:FF:000307">
    <property type="entry name" value="2-dehydropantoate 2-reductase"/>
    <property type="match status" value="1"/>
</dbReference>
<protein>
    <recommendedName>
        <fullName evidence="5">2-dehydropantoate 2-reductase</fullName>
        <ecNumber evidence="4">1.1.1.169</ecNumber>
    </recommendedName>
    <alternativeName>
        <fullName evidence="9">Ketopantoate reductase</fullName>
    </alternativeName>
</protein>
<evidence type="ECO:0000256" key="3">
    <source>
        <dbReference type="ARBA" id="ARBA00007870"/>
    </source>
</evidence>
<dbReference type="Proteomes" id="UP000680805">
    <property type="component" value="Chromosome"/>
</dbReference>
<dbReference type="InterPro" id="IPR013332">
    <property type="entry name" value="KPR_N"/>
</dbReference>
<dbReference type="GO" id="GO:0005737">
    <property type="term" value="C:cytoplasm"/>
    <property type="evidence" value="ECO:0007669"/>
    <property type="project" value="TreeGrafter"/>
</dbReference>
<dbReference type="InterPro" id="IPR008927">
    <property type="entry name" value="6-PGluconate_DH-like_C_sf"/>
</dbReference>
<dbReference type="PANTHER" id="PTHR21708">
    <property type="entry name" value="PROBABLE 2-DEHYDROPANTOATE 2-REDUCTASE"/>
    <property type="match status" value="1"/>
</dbReference>
<evidence type="ECO:0000259" key="11">
    <source>
        <dbReference type="Pfam" id="PF02558"/>
    </source>
</evidence>
<comment type="catalytic activity">
    <reaction evidence="10">
        <text>(R)-pantoate + NADP(+) = 2-dehydropantoate + NADPH + H(+)</text>
        <dbReference type="Rhea" id="RHEA:16233"/>
        <dbReference type="ChEBI" id="CHEBI:11561"/>
        <dbReference type="ChEBI" id="CHEBI:15378"/>
        <dbReference type="ChEBI" id="CHEBI:15980"/>
        <dbReference type="ChEBI" id="CHEBI:57783"/>
        <dbReference type="ChEBI" id="CHEBI:58349"/>
        <dbReference type="EC" id="1.1.1.169"/>
    </reaction>
</comment>
<keyword evidence="7" id="KW-0521">NADP</keyword>
<evidence type="ECO:0000313" key="14">
    <source>
        <dbReference type="Proteomes" id="UP000680805"/>
    </source>
</evidence>
<dbReference type="GO" id="GO:0008677">
    <property type="term" value="F:2-dehydropantoate 2-reductase activity"/>
    <property type="evidence" value="ECO:0007669"/>
    <property type="project" value="UniProtKB-EC"/>
</dbReference>
<keyword evidence="8" id="KW-0560">Oxidoreductase</keyword>
<dbReference type="PRINTS" id="PR00411">
    <property type="entry name" value="PNDRDTASEI"/>
</dbReference>
<dbReference type="InterPro" id="IPR013328">
    <property type="entry name" value="6PGD_dom2"/>
</dbReference>
<organism evidence="13 14">
    <name type="scientific">Bradyrhizobium sediminis</name>
    <dbReference type="NCBI Taxonomy" id="2840469"/>
    <lineage>
        <taxon>Bacteria</taxon>
        <taxon>Pseudomonadati</taxon>
        <taxon>Pseudomonadota</taxon>
        <taxon>Alphaproteobacteria</taxon>
        <taxon>Hyphomicrobiales</taxon>
        <taxon>Nitrobacteraceae</taxon>
        <taxon>Bradyrhizobium</taxon>
    </lineage>
</organism>
<evidence type="ECO:0000256" key="4">
    <source>
        <dbReference type="ARBA" id="ARBA00013014"/>
    </source>
</evidence>
<comment type="similarity">
    <text evidence="3">Belongs to the ketopantoate reductase family.</text>
</comment>
<evidence type="ECO:0000256" key="2">
    <source>
        <dbReference type="ARBA" id="ARBA00004994"/>
    </source>
</evidence>
<feature type="domain" description="Ketopantoate reductase C-terminal" evidence="12">
    <location>
        <begin position="235"/>
        <end position="356"/>
    </location>
</feature>
<evidence type="ECO:0000313" key="13">
    <source>
        <dbReference type="EMBL" id="QWG20900.1"/>
    </source>
</evidence>
<dbReference type="SUPFAM" id="SSF51735">
    <property type="entry name" value="NAD(P)-binding Rossmann-fold domains"/>
    <property type="match status" value="1"/>
</dbReference>
<dbReference type="EMBL" id="CP076135">
    <property type="protein sequence ID" value="QWG20900.1"/>
    <property type="molecule type" value="Genomic_DNA"/>
</dbReference>
<comment type="function">
    <text evidence="1">Catalyzes the NADPH-dependent reduction of ketopantoate into pantoic acid.</text>
</comment>
<dbReference type="InterPro" id="IPR036291">
    <property type="entry name" value="NAD(P)-bd_dom_sf"/>
</dbReference>
<dbReference type="SUPFAM" id="SSF48179">
    <property type="entry name" value="6-phosphogluconate dehydrogenase C-terminal domain-like"/>
    <property type="match status" value="1"/>
</dbReference>
<evidence type="ECO:0000259" key="12">
    <source>
        <dbReference type="Pfam" id="PF08546"/>
    </source>
</evidence>
<dbReference type="InterPro" id="IPR013752">
    <property type="entry name" value="KPA_reductase"/>
</dbReference>
<proteinExistence type="inferred from homology"/>
<keyword evidence="6" id="KW-0566">Pantothenate biosynthesis</keyword>
<dbReference type="GO" id="GO:0015940">
    <property type="term" value="P:pantothenate biosynthetic process"/>
    <property type="evidence" value="ECO:0007669"/>
    <property type="project" value="UniProtKB-KW"/>
</dbReference>
<sequence>MADAHNVVDIVIDGVGSLSNVFDQVLPSPYLLGAPPRQKKICVVGAGAIGGLLAAKFALAGEDVTVIDQGAHLAAIQKNGLKLEWHDGKVQTAKMKAVNKPAEAGKQDIVVLAVKAHFLDQVVRDIDALLGPDTVVLTVQNGLPWWYFQRLGGEYDNHRLESLDPSGVLTGNIDPKRIIGCVVYPAAAATAPGVIHHVEGDRFPIGELDGKATERVKELHDVFIKAGLKSLVLPDIRSEIWLKAWGNLSFNPISALTHATLVDICQFAETRALAATMMKEAQDIARKLGVSFRVSIDKRIAGAEAVGAHKTSMLQDVEAGRSLETEALIGSILEMAKLTNTAAPAIEAVYALVKLLNKVMLLEGGGVRVEKANKAA</sequence>